<dbReference type="GO" id="GO:0046983">
    <property type="term" value="F:protein dimerization activity"/>
    <property type="evidence" value="ECO:0007669"/>
    <property type="project" value="InterPro"/>
</dbReference>
<evidence type="ECO:0000256" key="5">
    <source>
        <dbReference type="ARBA" id="ARBA00023242"/>
    </source>
</evidence>
<feature type="compositionally biased region" description="Acidic residues" evidence="6">
    <location>
        <begin position="300"/>
        <end position="309"/>
    </location>
</feature>
<proteinExistence type="predicted"/>
<reference evidence="8 9" key="1">
    <citation type="submission" date="2015-01" db="EMBL/GenBank/DDBJ databases">
        <title>The Genome Sequence of Cladophialophora immunda CBS83496.</title>
        <authorList>
            <consortium name="The Broad Institute Genomics Platform"/>
            <person name="Cuomo C."/>
            <person name="de Hoog S."/>
            <person name="Gorbushina A."/>
            <person name="Stielow B."/>
            <person name="Teixiera M."/>
            <person name="Abouelleil A."/>
            <person name="Chapman S.B."/>
            <person name="Priest M."/>
            <person name="Young S.K."/>
            <person name="Wortman J."/>
            <person name="Nusbaum C."/>
            <person name="Birren B."/>
        </authorList>
    </citation>
    <scope>NUCLEOTIDE SEQUENCE [LARGE SCALE GENOMIC DNA]</scope>
    <source>
        <strain evidence="8 9">CBS 83496</strain>
    </source>
</reference>
<evidence type="ECO:0000259" key="7">
    <source>
        <dbReference type="PROSITE" id="PS50066"/>
    </source>
</evidence>
<dbReference type="GO" id="GO:0005634">
    <property type="term" value="C:nucleus"/>
    <property type="evidence" value="ECO:0007669"/>
    <property type="project" value="UniProtKB-SubCell"/>
</dbReference>
<dbReference type="AlphaFoldDB" id="A0A0D1ZAT5"/>
<gene>
    <name evidence="8" type="ORF">PV07_10511</name>
</gene>
<feature type="region of interest" description="Disordered" evidence="6">
    <location>
        <begin position="99"/>
        <end position="169"/>
    </location>
</feature>
<accession>A0A0D1ZAT5</accession>
<organism evidence="8 9">
    <name type="scientific">Cladophialophora immunda</name>
    <dbReference type="NCBI Taxonomy" id="569365"/>
    <lineage>
        <taxon>Eukaryota</taxon>
        <taxon>Fungi</taxon>
        <taxon>Dikarya</taxon>
        <taxon>Ascomycota</taxon>
        <taxon>Pezizomycotina</taxon>
        <taxon>Eurotiomycetes</taxon>
        <taxon>Chaetothyriomycetidae</taxon>
        <taxon>Chaetothyriales</taxon>
        <taxon>Herpotrichiellaceae</taxon>
        <taxon>Cladophialophora</taxon>
    </lineage>
</organism>
<feature type="domain" description="MADS-box" evidence="7">
    <location>
        <begin position="5"/>
        <end position="66"/>
    </location>
</feature>
<dbReference type="PROSITE" id="PS50066">
    <property type="entry name" value="MADS_BOX_2"/>
    <property type="match status" value="1"/>
</dbReference>
<dbReference type="InterPro" id="IPR036879">
    <property type="entry name" value="TF_MADSbox_sf"/>
</dbReference>
<evidence type="ECO:0000256" key="1">
    <source>
        <dbReference type="ARBA" id="ARBA00004123"/>
    </source>
</evidence>
<keyword evidence="3" id="KW-0238">DNA-binding</keyword>
<feature type="compositionally biased region" description="Polar residues" evidence="6">
    <location>
        <begin position="138"/>
        <end position="147"/>
    </location>
</feature>
<evidence type="ECO:0000256" key="2">
    <source>
        <dbReference type="ARBA" id="ARBA00023015"/>
    </source>
</evidence>
<dbReference type="GeneID" id="27349705"/>
<dbReference type="Proteomes" id="UP000054466">
    <property type="component" value="Unassembled WGS sequence"/>
</dbReference>
<feature type="compositionally biased region" description="Basic and acidic residues" evidence="6">
    <location>
        <begin position="310"/>
        <end position="321"/>
    </location>
</feature>
<evidence type="ECO:0000313" key="8">
    <source>
        <dbReference type="EMBL" id="KIW24821.1"/>
    </source>
</evidence>
<feature type="compositionally biased region" description="Basic residues" evidence="6">
    <location>
        <begin position="1"/>
        <end position="10"/>
    </location>
</feature>
<dbReference type="EMBL" id="KN847045">
    <property type="protein sequence ID" value="KIW24821.1"/>
    <property type="molecule type" value="Genomic_DNA"/>
</dbReference>
<name>A0A0D1ZAT5_9EURO</name>
<evidence type="ECO:0000256" key="4">
    <source>
        <dbReference type="ARBA" id="ARBA00023163"/>
    </source>
</evidence>
<comment type="subcellular location">
    <subcellularLocation>
        <location evidence="1">Nucleus</location>
    </subcellularLocation>
</comment>
<dbReference type="VEuPathDB" id="FungiDB:PV07_10511"/>
<feature type="compositionally biased region" description="Acidic residues" evidence="6">
    <location>
        <begin position="104"/>
        <end position="115"/>
    </location>
</feature>
<evidence type="ECO:0000313" key="9">
    <source>
        <dbReference type="Proteomes" id="UP000054466"/>
    </source>
</evidence>
<dbReference type="OrthoDB" id="3785599at2759"/>
<dbReference type="Gene3D" id="3.40.1810.10">
    <property type="entry name" value="Transcription factor, MADS-box"/>
    <property type="match status" value="1"/>
</dbReference>
<sequence length="321" mass="36586">MIRNMPRRRSAREDANDRRRKVRQRRKRKFSAIKKFHELHTICGYNVACLIINPETGQAYTYRSADHGLWQPVIENIPRFNLVPENLLPQDVEMLLQRRSSQDGLEDEAVSEDEDKAYKEVEPYQSPSSEPRNEEIQNHNGSVTKQKASSEDGITPAPPPSVRQSSPEETTTTIVFKYARDKLADPQSVIANDRRSTSRELVTASLPGPPSTETIIGRPQTTSTAAVLHVNSITEDEVEPQFHNCVEAPDASATPLMKHTRRPGDRLCRKRCAGLKEEMKRLLRIQRIHEELYKMRAAGEVEESDFESDFFDHEEGGPSNR</sequence>
<dbReference type="SUPFAM" id="SSF55455">
    <property type="entry name" value="SRF-like"/>
    <property type="match status" value="1"/>
</dbReference>
<keyword evidence="9" id="KW-1185">Reference proteome</keyword>
<dbReference type="GO" id="GO:0003677">
    <property type="term" value="F:DNA binding"/>
    <property type="evidence" value="ECO:0007669"/>
    <property type="project" value="UniProtKB-KW"/>
</dbReference>
<feature type="region of interest" description="Disordered" evidence="6">
    <location>
        <begin position="1"/>
        <end position="26"/>
    </location>
</feature>
<evidence type="ECO:0000256" key="6">
    <source>
        <dbReference type="SAM" id="MobiDB-lite"/>
    </source>
</evidence>
<dbReference type="GO" id="GO:0045944">
    <property type="term" value="P:positive regulation of transcription by RNA polymerase II"/>
    <property type="evidence" value="ECO:0007669"/>
    <property type="project" value="UniProtKB-ARBA"/>
</dbReference>
<dbReference type="RefSeq" id="XP_016245037.1">
    <property type="nucleotide sequence ID" value="XM_016397846.1"/>
</dbReference>
<dbReference type="Pfam" id="PF00319">
    <property type="entry name" value="SRF-TF"/>
    <property type="match status" value="1"/>
</dbReference>
<dbReference type="HOGENOM" id="CLU_1038400_0_0_1"/>
<protein>
    <recommendedName>
        <fullName evidence="7">MADS-box domain-containing protein</fullName>
    </recommendedName>
</protein>
<dbReference type="InterPro" id="IPR002100">
    <property type="entry name" value="TF_MADSbox"/>
</dbReference>
<keyword evidence="4" id="KW-0804">Transcription</keyword>
<evidence type="ECO:0000256" key="3">
    <source>
        <dbReference type="ARBA" id="ARBA00023125"/>
    </source>
</evidence>
<keyword evidence="2" id="KW-0805">Transcription regulation</keyword>
<feature type="region of interest" description="Disordered" evidence="6">
    <location>
        <begin position="299"/>
        <end position="321"/>
    </location>
</feature>
<keyword evidence="5" id="KW-0539">Nucleus</keyword>